<dbReference type="EMBL" id="CM001377">
    <property type="protein sequence ID" value="EHM09486.1"/>
    <property type="molecule type" value="Genomic_DNA"/>
</dbReference>
<feature type="domain" description="Leucine-binding protein" evidence="5">
    <location>
        <begin position="41"/>
        <end position="384"/>
    </location>
</feature>
<dbReference type="PROSITE" id="PS51257">
    <property type="entry name" value="PROKAR_LIPOPROTEIN"/>
    <property type="match status" value="1"/>
</dbReference>
<keyword evidence="7" id="KW-1185">Reference proteome</keyword>
<evidence type="ECO:0000256" key="2">
    <source>
        <dbReference type="ARBA" id="ARBA00022448"/>
    </source>
</evidence>
<proteinExistence type="inferred from homology"/>
<evidence type="ECO:0000256" key="4">
    <source>
        <dbReference type="ARBA" id="ARBA00022970"/>
    </source>
</evidence>
<dbReference type="Proteomes" id="UP000005730">
    <property type="component" value="Chromosome"/>
</dbReference>
<dbReference type="SUPFAM" id="SSF53822">
    <property type="entry name" value="Periplasmic binding protein-like I"/>
    <property type="match status" value="1"/>
</dbReference>
<dbReference type="HOGENOM" id="CLU_027128_6_1_0"/>
<evidence type="ECO:0000313" key="6">
    <source>
        <dbReference type="EMBL" id="EHM09486.1"/>
    </source>
</evidence>
<dbReference type="Pfam" id="PF13458">
    <property type="entry name" value="Peripla_BP_6"/>
    <property type="match status" value="1"/>
</dbReference>
<accession>H0UP73</accession>
<dbReference type="STRING" id="926567.TheveDRAFT_0316"/>
<protein>
    <submittedName>
        <fullName evidence="6">ABC-type branched-chain amino acid transport system, periplasmic component</fullName>
    </submittedName>
</protein>
<dbReference type="AlphaFoldDB" id="H0UP73"/>
<keyword evidence="4" id="KW-0029">Amino-acid transport</keyword>
<reference evidence="6 7" key="1">
    <citation type="submission" date="2011-10" db="EMBL/GenBank/DDBJ databases">
        <title>The Noncontiguous Finished genome of Thermanaerovibrio velox DSM 12556.</title>
        <authorList>
            <consortium name="US DOE Joint Genome Institute (JGI-PGF)"/>
            <person name="Lucas S."/>
            <person name="Copeland A."/>
            <person name="Lapidus A."/>
            <person name="Glavina del Rio T."/>
            <person name="Dalin E."/>
            <person name="Tice H."/>
            <person name="Bruce D."/>
            <person name="Goodwin L."/>
            <person name="Pitluck S."/>
            <person name="Peters L."/>
            <person name="Mikhailova N."/>
            <person name="Teshima H."/>
            <person name="Kyrpides N."/>
            <person name="Mavromatis K."/>
            <person name="Ivanova N."/>
            <person name="Markowitz V."/>
            <person name="Cheng J.-F."/>
            <person name="Hugenholtz P."/>
            <person name="Woyke T."/>
            <person name="Wu D."/>
            <person name="Spring S."/>
            <person name="Brambilla E.-M."/>
            <person name="Klenk H.-P."/>
            <person name="Eisen J.A."/>
        </authorList>
    </citation>
    <scope>NUCLEOTIDE SEQUENCE [LARGE SCALE GENOMIC DNA]</scope>
    <source>
        <strain evidence="6 7">DSM 12556</strain>
    </source>
</reference>
<dbReference type="Gene3D" id="3.40.50.2300">
    <property type="match status" value="2"/>
</dbReference>
<dbReference type="InterPro" id="IPR028082">
    <property type="entry name" value="Peripla_BP_I"/>
</dbReference>
<keyword evidence="2" id="KW-0813">Transport</keyword>
<evidence type="ECO:0000256" key="1">
    <source>
        <dbReference type="ARBA" id="ARBA00010062"/>
    </source>
</evidence>
<sequence length="401" mass="43367">MIDKNCKKFFGEGIYLRILRGLAGALLALGITASCAMAGGEIKIGHSVSLTGGASMWGQSERLALELLVKKINAQGGVMGKKLKLISYDNRNDPVESVNVARRLLDEGAVAIIGPAQSGNAIATAPVVERAKVPMVVTTATNPYVTVDKRTGKTRKFVFRPCFIDPFQGTVAARFAYRDLKARSAAVLYDVGSDYGQWLAKYFEDAFAKEGGKVVAKEAFRTEELDYRAQLGKIKQLNPDVIFIPTSQKEAAMAAKQARDLGIKARLLGTDNWGSPDLIDLGGSAVHGSYFVNLTDLSDPDIVGFVKEYRKAYGADPVLPNPVMAQDALLLLVNAMKTSKSLDGEALAKVMESTKGLKVTSGVLTIDPKTHDPLDKPAVIQKVDVKAKAFVFVKKFDPRQR</sequence>
<evidence type="ECO:0000259" key="5">
    <source>
        <dbReference type="Pfam" id="PF13458"/>
    </source>
</evidence>
<evidence type="ECO:0000313" key="7">
    <source>
        <dbReference type="Proteomes" id="UP000005730"/>
    </source>
</evidence>
<dbReference type="PANTHER" id="PTHR30483">
    <property type="entry name" value="LEUCINE-SPECIFIC-BINDING PROTEIN"/>
    <property type="match status" value="1"/>
</dbReference>
<keyword evidence="3" id="KW-0732">Signal</keyword>
<evidence type="ECO:0000256" key="3">
    <source>
        <dbReference type="ARBA" id="ARBA00022729"/>
    </source>
</evidence>
<name>H0UP73_9BACT</name>
<dbReference type="CDD" id="cd06347">
    <property type="entry name" value="PBP1_ABC_LivK_ligand_binding-like"/>
    <property type="match status" value="1"/>
</dbReference>
<dbReference type="PANTHER" id="PTHR30483:SF6">
    <property type="entry name" value="PERIPLASMIC BINDING PROTEIN OF ABC TRANSPORTER FOR NATURAL AMINO ACIDS"/>
    <property type="match status" value="1"/>
</dbReference>
<dbReference type="GO" id="GO:0006865">
    <property type="term" value="P:amino acid transport"/>
    <property type="evidence" value="ECO:0007669"/>
    <property type="project" value="UniProtKB-KW"/>
</dbReference>
<organism evidence="6 7">
    <name type="scientific">Thermanaerovibrio velox DSM 12556</name>
    <dbReference type="NCBI Taxonomy" id="926567"/>
    <lineage>
        <taxon>Bacteria</taxon>
        <taxon>Thermotogati</taxon>
        <taxon>Synergistota</taxon>
        <taxon>Synergistia</taxon>
        <taxon>Synergistales</taxon>
        <taxon>Synergistaceae</taxon>
        <taxon>Thermanaerovibrio</taxon>
    </lineage>
</organism>
<dbReference type="InterPro" id="IPR028081">
    <property type="entry name" value="Leu-bd"/>
</dbReference>
<comment type="similarity">
    <text evidence="1">Belongs to the leucine-binding protein family.</text>
</comment>
<gene>
    <name evidence="6" type="ORF">TheveDRAFT_0316</name>
</gene>
<dbReference type="PRINTS" id="PR00337">
    <property type="entry name" value="LEUILEVALBP"/>
</dbReference>
<dbReference type="InterPro" id="IPR051010">
    <property type="entry name" value="BCAA_transport"/>
</dbReference>
<dbReference type="InterPro" id="IPR000709">
    <property type="entry name" value="Leu_Ile_Val-bd"/>
</dbReference>
<dbReference type="eggNOG" id="COG0683">
    <property type="taxonomic scope" value="Bacteria"/>
</dbReference>